<sequence length="692" mass="75212">MTQLADRLNTLAATGEAITFHAVSLPSSVVQSEVAEVAAGSDAPLLAEAIVHAFDTEDTPWIEAVKDFPAGFARQASMLALTASLETLLGSVTTARGLARPLNGALLDGLDEVVRITPLVAAVRLEGAVRLAAAEAVSPYRVWETIEGLTVDEPEDFLERLPRILGVALDCWSQKETAITATVRDLLQQLSTVEAADVDAMFELGCDRLRTALTARDLADVTGEMTQARRLFAAAAAAEEARDDAEVYAAVCDAVLGFAAGNAEQVAAAADRITQALERRTAWLHATHQPAWLRPRRSAEITWGRLLLQLRTTSQMLERPVWMDPWRTLDAVLATYRAARTVQPIGTSDSGAGLATLVEPAIEDGFLRTTAFLSALRHAAAHPQDHPGPVFDEETAATIIARIDARETTTNATKEPTGEDDEEEPGRGAVANRLHRIAPTLVLLLGVDRALSIAEDLTDAALADIEGIAYTSDVARLKASDPLIVPMLDGFIKDLSAHPAFTGDVRQTFSALVEQTLLFLKSRSDLTRTSLFGAGKKDDPPYDYRRKPEKNQREAVEADLQRDFHGWLLAGPLHNIVLVEPIDVEMGRADVMVHFGSLRYLTEMKKDSDDNTHGHIETKYLTQAAQYTNTNAPFGQLLVLDLTPKTTIADGTRRIDELVWLATHRPQDAVIDRYVLTGIVTGNRVTPSAYSH</sequence>
<evidence type="ECO:0000313" key="2">
    <source>
        <dbReference type="EMBL" id="GAT68825.1"/>
    </source>
</evidence>
<evidence type="ECO:0000256" key="1">
    <source>
        <dbReference type="SAM" id="MobiDB-lite"/>
    </source>
</evidence>
<keyword evidence="3" id="KW-1185">Reference proteome</keyword>
<feature type="region of interest" description="Disordered" evidence="1">
    <location>
        <begin position="531"/>
        <end position="553"/>
    </location>
</feature>
<proteinExistence type="predicted"/>
<name>A0A161LMY4_9ACTN</name>
<feature type="region of interest" description="Disordered" evidence="1">
    <location>
        <begin position="404"/>
        <end position="427"/>
    </location>
</feature>
<feature type="compositionally biased region" description="Basic and acidic residues" evidence="1">
    <location>
        <begin position="535"/>
        <end position="553"/>
    </location>
</feature>
<protein>
    <submittedName>
        <fullName evidence="2">Uncharacterized protein</fullName>
    </submittedName>
</protein>
<dbReference type="EMBL" id="BDCX01000011">
    <property type="protein sequence ID" value="GAT68825.1"/>
    <property type="molecule type" value="Genomic_DNA"/>
</dbReference>
<dbReference type="RefSeq" id="WP_068899710.1">
    <property type="nucleotide sequence ID" value="NZ_BDCX01000011.1"/>
</dbReference>
<dbReference type="Proteomes" id="UP000077701">
    <property type="component" value="Unassembled WGS sequence"/>
</dbReference>
<dbReference type="OrthoDB" id="9146026at2"/>
<gene>
    <name evidence="2" type="ORF">PS9374_04490</name>
</gene>
<reference evidence="2 3" key="1">
    <citation type="journal article" date="2016" name="Genome Announc.">
        <title>Draft Genome Sequence of Planomonospora sphaerica JCM9374, a Rare Actinomycete.</title>
        <authorList>
            <person name="Dohra H."/>
            <person name="Suzuki T."/>
            <person name="Inoue Y."/>
            <person name="Kodani S."/>
        </authorList>
    </citation>
    <scope>NUCLEOTIDE SEQUENCE [LARGE SCALE GENOMIC DNA]</scope>
    <source>
        <strain evidence="2 3">JCM 9374</strain>
    </source>
</reference>
<reference evidence="3" key="2">
    <citation type="submission" date="2016-04" db="EMBL/GenBank/DDBJ databases">
        <title>Planomonospora sphaerica JCM9374 whole genome shotgun sequence.</title>
        <authorList>
            <person name="Suzuki T."/>
            <person name="Dohra H."/>
            <person name="Kodani S."/>
        </authorList>
    </citation>
    <scope>NUCLEOTIDE SEQUENCE [LARGE SCALE GENOMIC DNA]</scope>
    <source>
        <strain evidence="3">JCM 9374</strain>
    </source>
</reference>
<accession>A0A161LMY4</accession>
<dbReference type="AlphaFoldDB" id="A0A161LMY4"/>
<comment type="caution">
    <text evidence="2">The sequence shown here is derived from an EMBL/GenBank/DDBJ whole genome shotgun (WGS) entry which is preliminary data.</text>
</comment>
<dbReference type="STRING" id="161355.PS9374_04490"/>
<evidence type="ECO:0000313" key="3">
    <source>
        <dbReference type="Proteomes" id="UP000077701"/>
    </source>
</evidence>
<feature type="compositionally biased region" description="Low complexity" evidence="1">
    <location>
        <begin position="404"/>
        <end position="415"/>
    </location>
</feature>
<organism evidence="2 3">
    <name type="scientific">Planomonospora sphaerica</name>
    <dbReference type="NCBI Taxonomy" id="161355"/>
    <lineage>
        <taxon>Bacteria</taxon>
        <taxon>Bacillati</taxon>
        <taxon>Actinomycetota</taxon>
        <taxon>Actinomycetes</taxon>
        <taxon>Streptosporangiales</taxon>
        <taxon>Streptosporangiaceae</taxon>
        <taxon>Planomonospora</taxon>
    </lineage>
</organism>